<proteinExistence type="predicted"/>
<sequence length="113" mass="12402">MLEQMAPEDSHAARLIHEAYVANKALGQALKAGECSFRVKNDVLFLDALIDQIVTATGTGYGKGYNMDGALEEVNASNWSKFDGETPIFQDNDPDKKILKGPNYFKADLSSFI</sequence>
<dbReference type="EMBL" id="PP079243">
    <property type="protein sequence ID" value="WVK89971.1"/>
    <property type="molecule type" value="Genomic_DNA"/>
</dbReference>
<evidence type="ECO:0000313" key="2">
    <source>
        <dbReference type="Proteomes" id="UP001432380"/>
    </source>
</evidence>
<name>A0AAX4JGY8_9CAUD</name>
<reference evidence="1" key="1">
    <citation type="submission" date="2024-01" db="EMBL/GenBank/DDBJ databases">
        <authorList>
            <person name="Zhu Q."/>
        </authorList>
    </citation>
    <scope>NUCLEOTIDE SEQUENCE</scope>
</reference>
<evidence type="ECO:0000313" key="1">
    <source>
        <dbReference type="EMBL" id="WVK89971.1"/>
    </source>
</evidence>
<dbReference type="Gene3D" id="1.10.3420.10">
    <property type="entry name" value="putative ntp pyrophosphohydrolase like domain"/>
    <property type="match status" value="1"/>
</dbReference>
<dbReference type="Proteomes" id="UP001432380">
    <property type="component" value="Segment"/>
</dbReference>
<protein>
    <submittedName>
        <fullName evidence="1">Uncharacterized protein</fullName>
    </submittedName>
</protein>
<dbReference type="InterPro" id="IPR023292">
    <property type="entry name" value="NTP_PyroPHydrolase-like_dom_sf"/>
</dbReference>
<accession>A0AAX4JGY8</accession>
<organism evidence="1 2">
    <name type="scientific">Burkholderia phage vB_BpP_HN02</name>
    <dbReference type="NCBI Taxonomy" id="3116925"/>
    <lineage>
        <taxon>Viruses</taxon>
        <taxon>Duplodnaviria</taxon>
        <taxon>Heunggongvirae</taxon>
        <taxon>Uroviricota</taxon>
        <taxon>Caudoviricetes</taxon>
        <taxon>Schitoviridae</taxon>
    </lineage>
</organism>